<name>A0A1I2S3J2_9ACTN</name>
<dbReference type="Pfam" id="PF17765">
    <property type="entry name" value="MLTR_LBD"/>
    <property type="match status" value="1"/>
</dbReference>
<dbReference type="PANTHER" id="PTHR35010">
    <property type="entry name" value="BLL4672 PROTEIN-RELATED"/>
    <property type="match status" value="1"/>
</dbReference>
<feature type="region of interest" description="Disordered" evidence="1">
    <location>
        <begin position="299"/>
        <end position="318"/>
    </location>
</feature>
<dbReference type="InterPro" id="IPR010982">
    <property type="entry name" value="Lambda_DNA-bd_dom_sf"/>
</dbReference>
<dbReference type="Pfam" id="PF13560">
    <property type="entry name" value="HTH_31"/>
    <property type="match status" value="1"/>
</dbReference>
<dbReference type="EMBL" id="FONR01000021">
    <property type="protein sequence ID" value="SFG46319.1"/>
    <property type="molecule type" value="Genomic_DNA"/>
</dbReference>
<protein>
    <submittedName>
        <fullName evidence="3">Helix-turn-helix domain-containing protein</fullName>
    </submittedName>
</protein>
<dbReference type="Gene3D" id="3.30.450.180">
    <property type="match status" value="1"/>
</dbReference>
<dbReference type="InterPro" id="IPR001387">
    <property type="entry name" value="Cro/C1-type_HTH"/>
</dbReference>
<accession>A0A1I2S3J2</accession>
<evidence type="ECO:0000313" key="3">
    <source>
        <dbReference type="EMBL" id="SFG46319.1"/>
    </source>
</evidence>
<evidence type="ECO:0000259" key="2">
    <source>
        <dbReference type="PROSITE" id="PS50943"/>
    </source>
</evidence>
<organism evidence="3 4">
    <name type="scientific">Streptomyces mirabilis</name>
    <dbReference type="NCBI Taxonomy" id="68239"/>
    <lineage>
        <taxon>Bacteria</taxon>
        <taxon>Bacillati</taxon>
        <taxon>Actinomycetota</taxon>
        <taxon>Actinomycetes</taxon>
        <taxon>Kitasatosporales</taxon>
        <taxon>Streptomycetaceae</taxon>
        <taxon>Streptomyces</taxon>
    </lineage>
</organism>
<dbReference type="Gene3D" id="1.10.260.40">
    <property type="entry name" value="lambda repressor-like DNA-binding domains"/>
    <property type="match status" value="1"/>
</dbReference>
<reference evidence="3 4" key="1">
    <citation type="submission" date="2016-10" db="EMBL/GenBank/DDBJ databases">
        <authorList>
            <person name="de Groot N.N."/>
        </authorList>
    </citation>
    <scope>NUCLEOTIDE SEQUENCE [LARGE SCALE GENOMIC DNA]</scope>
    <source>
        <strain evidence="3 4">OK461</strain>
    </source>
</reference>
<dbReference type="PROSITE" id="PS50943">
    <property type="entry name" value="HTH_CROC1"/>
    <property type="match status" value="1"/>
</dbReference>
<dbReference type="OrthoDB" id="3542608at2"/>
<dbReference type="SMART" id="SM00530">
    <property type="entry name" value="HTH_XRE"/>
    <property type="match status" value="1"/>
</dbReference>
<evidence type="ECO:0000313" key="4">
    <source>
        <dbReference type="Proteomes" id="UP000181942"/>
    </source>
</evidence>
<dbReference type="Proteomes" id="UP000181942">
    <property type="component" value="Unassembled WGS sequence"/>
</dbReference>
<evidence type="ECO:0000256" key="1">
    <source>
        <dbReference type="SAM" id="MobiDB-lite"/>
    </source>
</evidence>
<dbReference type="GO" id="GO:0003677">
    <property type="term" value="F:DNA binding"/>
    <property type="evidence" value="ECO:0007669"/>
    <property type="project" value="InterPro"/>
</dbReference>
<dbReference type="AlphaFoldDB" id="A0A1I2S3J2"/>
<feature type="compositionally biased region" description="Acidic residues" evidence="1">
    <location>
        <begin position="309"/>
        <end position="318"/>
    </location>
</feature>
<dbReference type="InterPro" id="IPR041413">
    <property type="entry name" value="MLTR_LBD"/>
</dbReference>
<proteinExistence type="predicted"/>
<dbReference type="PANTHER" id="PTHR35010:SF2">
    <property type="entry name" value="BLL4672 PROTEIN"/>
    <property type="match status" value="1"/>
</dbReference>
<dbReference type="CDD" id="cd00093">
    <property type="entry name" value="HTH_XRE"/>
    <property type="match status" value="1"/>
</dbReference>
<dbReference type="SUPFAM" id="SSF47413">
    <property type="entry name" value="lambda repressor-like DNA-binding domains"/>
    <property type="match status" value="1"/>
</dbReference>
<dbReference type="RefSeq" id="WP_075031965.1">
    <property type="nucleotide sequence ID" value="NZ_FONR01000021.1"/>
</dbReference>
<gene>
    <name evidence="3" type="ORF">SAMN02787118_12151</name>
</gene>
<feature type="domain" description="HTH cro/C1-type" evidence="2">
    <location>
        <begin position="51"/>
        <end position="98"/>
    </location>
</feature>
<sequence length="318" mass="35325">MAGRNVPYGTNRNIRGDFRAEIREFLGTRRARVTPEQVGLPVYGDRRRVTGLRREEVALLAGISSEYYTRLERGNATGVSESVIDGIARVLRLDEAERTHLLDLLRGANTTRPPRRRPAQQRVRPTVQRVLDSMLGTPAFVLSGRLDILAANHLGRALFSPVYADPARPPNNARFVFLDPGATEFFRDWDKVAGDTVAMLRAEVGRDPYDRRLSDLIGELSTRSEEFRRRWAAHNVRIHTSGLKLLHHPVVGDLDLPFEAFPLGADVGQSLLTYTAEPGSPSQEALNLLASWAAVDDDIERSAPANDSEPTESAETPD</sequence>